<name>A0ABC8LLA6_ERUVS</name>
<organism evidence="1 2">
    <name type="scientific">Eruca vesicaria subsp. sativa</name>
    <name type="common">Garden rocket</name>
    <name type="synonym">Eruca sativa</name>
    <dbReference type="NCBI Taxonomy" id="29727"/>
    <lineage>
        <taxon>Eukaryota</taxon>
        <taxon>Viridiplantae</taxon>
        <taxon>Streptophyta</taxon>
        <taxon>Embryophyta</taxon>
        <taxon>Tracheophyta</taxon>
        <taxon>Spermatophyta</taxon>
        <taxon>Magnoliopsida</taxon>
        <taxon>eudicotyledons</taxon>
        <taxon>Gunneridae</taxon>
        <taxon>Pentapetalae</taxon>
        <taxon>rosids</taxon>
        <taxon>malvids</taxon>
        <taxon>Brassicales</taxon>
        <taxon>Brassicaceae</taxon>
        <taxon>Brassiceae</taxon>
        <taxon>Eruca</taxon>
    </lineage>
</organism>
<gene>
    <name evidence="1" type="ORF">ERUC_LOCUS36973</name>
</gene>
<proteinExistence type="predicted"/>
<reference evidence="1 2" key="1">
    <citation type="submission" date="2022-03" db="EMBL/GenBank/DDBJ databases">
        <authorList>
            <person name="Macdonald S."/>
            <person name="Ahmed S."/>
            <person name="Newling K."/>
        </authorList>
    </citation>
    <scope>NUCLEOTIDE SEQUENCE [LARGE SCALE GENOMIC DNA]</scope>
</reference>
<keyword evidence="2" id="KW-1185">Reference proteome</keyword>
<comment type="caution">
    <text evidence="1">The sequence shown here is derived from an EMBL/GenBank/DDBJ whole genome shotgun (WGS) entry which is preliminary data.</text>
</comment>
<protein>
    <recommendedName>
        <fullName evidence="3">Anaphase-promoting complex subunit 13</fullName>
    </recommendedName>
</protein>
<evidence type="ECO:0008006" key="3">
    <source>
        <dbReference type="Google" id="ProtNLM"/>
    </source>
</evidence>
<dbReference type="Proteomes" id="UP001642260">
    <property type="component" value="Unassembled WGS sequence"/>
</dbReference>
<accession>A0ABC8LLA6</accession>
<sequence length="70" mass="7941">MAEVSLGMLIDIVDEEWMRDTFPDAKVVFGSDSLFGKFLTLPHIGSGGRLLPPPLSMLQEERLRNIKRRI</sequence>
<dbReference type="AlphaFoldDB" id="A0ABC8LLA6"/>
<dbReference type="EMBL" id="CAKOAT010625154">
    <property type="protein sequence ID" value="CAH8384490.1"/>
    <property type="molecule type" value="Genomic_DNA"/>
</dbReference>
<evidence type="ECO:0000313" key="1">
    <source>
        <dbReference type="EMBL" id="CAH8384490.1"/>
    </source>
</evidence>
<evidence type="ECO:0000313" key="2">
    <source>
        <dbReference type="Proteomes" id="UP001642260"/>
    </source>
</evidence>